<dbReference type="Pfam" id="PF07707">
    <property type="entry name" value="BACK"/>
    <property type="match status" value="1"/>
</dbReference>
<organism evidence="4">
    <name type="scientific">Naegleria gruberi</name>
    <name type="common">Amoeba</name>
    <dbReference type="NCBI Taxonomy" id="5762"/>
    <lineage>
        <taxon>Eukaryota</taxon>
        <taxon>Discoba</taxon>
        <taxon>Heterolobosea</taxon>
        <taxon>Tetramitia</taxon>
        <taxon>Eutetramitia</taxon>
        <taxon>Vahlkampfiidae</taxon>
        <taxon>Naegleria</taxon>
    </lineage>
</organism>
<dbReference type="STRING" id="5762.D2V2X3"/>
<proteinExistence type="predicted"/>
<dbReference type="InterPro" id="IPR000210">
    <property type="entry name" value="BTB/POZ_dom"/>
</dbReference>
<dbReference type="GeneID" id="8855127"/>
<evidence type="ECO:0000313" key="3">
    <source>
        <dbReference type="EMBL" id="EFC48970.1"/>
    </source>
</evidence>
<dbReference type="Gene3D" id="1.25.40.420">
    <property type="match status" value="1"/>
</dbReference>
<dbReference type="SUPFAM" id="SSF54695">
    <property type="entry name" value="POZ domain"/>
    <property type="match status" value="1"/>
</dbReference>
<dbReference type="PANTHER" id="PTHR24413">
    <property type="entry name" value="SPECKLE-TYPE POZ PROTEIN"/>
    <property type="match status" value="1"/>
</dbReference>
<dbReference type="AlphaFoldDB" id="D2V2X3"/>
<gene>
    <name evidence="3" type="ORF">NAEGRDRAFT_46272</name>
</gene>
<dbReference type="Gene3D" id="3.30.710.10">
    <property type="entry name" value="Potassium Channel Kv1.1, Chain A"/>
    <property type="match status" value="1"/>
</dbReference>
<dbReference type="PROSITE" id="PS50097">
    <property type="entry name" value="BTB"/>
    <property type="match status" value="1"/>
</dbReference>
<dbReference type="KEGG" id="ngr:NAEGRDRAFT_46272"/>
<feature type="compositionally biased region" description="Polar residues" evidence="1">
    <location>
        <begin position="312"/>
        <end position="323"/>
    </location>
</feature>
<keyword evidence="4" id="KW-1185">Reference proteome</keyword>
<dbReference type="RefSeq" id="XP_002681714.1">
    <property type="nucleotide sequence ID" value="XM_002681668.1"/>
</dbReference>
<dbReference type="OMA" id="RIEVDCT"/>
<evidence type="ECO:0000313" key="4">
    <source>
        <dbReference type="Proteomes" id="UP000006671"/>
    </source>
</evidence>
<feature type="domain" description="BTB" evidence="2">
    <location>
        <begin position="142"/>
        <end position="212"/>
    </location>
</feature>
<evidence type="ECO:0000256" key="1">
    <source>
        <dbReference type="SAM" id="MobiDB-lite"/>
    </source>
</evidence>
<dbReference type="OrthoDB" id="409642at2759"/>
<dbReference type="InterPro" id="IPR011333">
    <property type="entry name" value="SKP1/BTB/POZ_sf"/>
</dbReference>
<dbReference type="EMBL" id="GG738849">
    <property type="protein sequence ID" value="EFC48970.1"/>
    <property type="molecule type" value="Genomic_DNA"/>
</dbReference>
<dbReference type="VEuPathDB" id="AmoebaDB:NAEGRDRAFT_46272"/>
<dbReference type="eggNOG" id="KOG4441">
    <property type="taxonomic scope" value="Eukaryota"/>
</dbReference>
<accession>D2V2X3</accession>
<name>D2V2X3_NAEGR</name>
<feature type="compositionally biased region" description="Acidic residues" evidence="1">
    <location>
        <begin position="324"/>
        <end position="336"/>
    </location>
</feature>
<feature type="region of interest" description="Disordered" evidence="1">
    <location>
        <begin position="303"/>
        <end position="336"/>
    </location>
</feature>
<dbReference type="InterPro" id="IPR011705">
    <property type="entry name" value="BACK"/>
</dbReference>
<sequence length="336" mass="38621">MHVIVKFHHPVYVNEVHIYETSFPGSVVKISCKVKQQNEEAVVPEKKSFLRKAIEKVIGKDGEWVVLFERPDAVFVTGAQDFSPELSNKGTYSDTIRIDMKLGANWSEIDAIKLVGKTKVDLPKITKLGAIYKKMFDDALFTDLNIVHKQSGNTLRVHKSIMTSRSEYFKVICESEMIESKTSIIEFEEDVPFNTFKDVVEFIYSNHININQENIYQVYLLADQFLIGSLSTYCGRLFSTWMDGENAFEMARMAKKHCCHKLNEVALEYIVDNYTLLFLNPQFEDLEHEDVITICRRLAERHNSKDQEANPKPNTNTSETVSECTEDPCSEEICDE</sequence>
<reference evidence="3 4" key="1">
    <citation type="journal article" date="2010" name="Cell">
        <title>The genome of Naegleria gruberi illuminates early eukaryotic versatility.</title>
        <authorList>
            <person name="Fritz-Laylin L.K."/>
            <person name="Prochnik S.E."/>
            <person name="Ginger M.L."/>
            <person name="Dacks J.B."/>
            <person name="Carpenter M.L."/>
            <person name="Field M.C."/>
            <person name="Kuo A."/>
            <person name="Paredez A."/>
            <person name="Chapman J."/>
            <person name="Pham J."/>
            <person name="Shu S."/>
            <person name="Neupane R."/>
            <person name="Cipriano M."/>
            <person name="Mancuso J."/>
            <person name="Tu H."/>
            <person name="Salamov A."/>
            <person name="Lindquist E."/>
            <person name="Shapiro H."/>
            <person name="Lucas S."/>
            <person name="Grigoriev I.V."/>
            <person name="Cande W.Z."/>
            <person name="Fulton C."/>
            <person name="Rokhsar D.S."/>
            <person name="Dawson S.C."/>
        </authorList>
    </citation>
    <scope>NUCLEOTIDE SEQUENCE [LARGE SCALE GENOMIC DNA]</scope>
    <source>
        <strain evidence="3 4">NEG-M</strain>
    </source>
</reference>
<dbReference type="Pfam" id="PF00651">
    <property type="entry name" value="BTB"/>
    <property type="match status" value="1"/>
</dbReference>
<protein>
    <submittedName>
        <fullName evidence="3">Predicted protein</fullName>
    </submittedName>
</protein>
<dbReference type="SMART" id="SM00225">
    <property type="entry name" value="BTB"/>
    <property type="match status" value="1"/>
</dbReference>
<dbReference type="InParanoid" id="D2V2X3"/>
<dbReference type="CDD" id="cd14733">
    <property type="entry name" value="BACK"/>
    <property type="match status" value="1"/>
</dbReference>
<dbReference type="CDD" id="cd18186">
    <property type="entry name" value="BTB_POZ_ZBTB_KLHL-like"/>
    <property type="match status" value="1"/>
</dbReference>
<evidence type="ECO:0000259" key="2">
    <source>
        <dbReference type="PROSITE" id="PS50097"/>
    </source>
</evidence>
<dbReference type="Proteomes" id="UP000006671">
    <property type="component" value="Unassembled WGS sequence"/>
</dbReference>